<dbReference type="AlphaFoldDB" id="A0A2N6T5H8"/>
<dbReference type="Gene3D" id="3.40.50.300">
    <property type="entry name" value="P-loop containing nucleotide triphosphate hydrolases"/>
    <property type="match status" value="1"/>
</dbReference>
<evidence type="ECO:0000313" key="3">
    <source>
        <dbReference type="EMBL" id="PMC64569.1"/>
    </source>
</evidence>
<dbReference type="InterPro" id="IPR001482">
    <property type="entry name" value="T2SS/T4SS_dom"/>
</dbReference>
<keyword evidence="4" id="KW-1185">Reference proteome</keyword>
<protein>
    <submittedName>
        <fullName evidence="3">ATPase</fullName>
    </submittedName>
</protein>
<dbReference type="PANTHER" id="PTHR30486">
    <property type="entry name" value="TWITCHING MOTILITY PROTEIN PILT"/>
    <property type="match status" value="1"/>
</dbReference>
<gene>
    <name evidence="3" type="ORF">CJ203_04445</name>
</gene>
<evidence type="ECO:0000313" key="4">
    <source>
        <dbReference type="Proteomes" id="UP000235836"/>
    </source>
</evidence>
<dbReference type="NCBIfam" id="TIGR03819">
    <property type="entry name" value="heli_sec_ATPase"/>
    <property type="match status" value="1"/>
</dbReference>
<comment type="caution">
    <text evidence="3">The sequence shown here is derived from an EMBL/GenBank/DDBJ whole genome shotgun (WGS) entry which is preliminary data.</text>
</comment>
<dbReference type="GO" id="GO:0016887">
    <property type="term" value="F:ATP hydrolysis activity"/>
    <property type="evidence" value="ECO:0007669"/>
    <property type="project" value="InterPro"/>
</dbReference>
<comment type="similarity">
    <text evidence="1">Belongs to the GSP E family.</text>
</comment>
<dbReference type="PANTHER" id="PTHR30486:SF6">
    <property type="entry name" value="TYPE IV PILUS RETRACTATION ATPASE PILT"/>
    <property type="match status" value="1"/>
</dbReference>
<dbReference type="CDD" id="cd01130">
    <property type="entry name" value="VirB11-like_ATPase"/>
    <property type="match status" value="1"/>
</dbReference>
<dbReference type="Gene3D" id="3.30.450.380">
    <property type="match status" value="1"/>
</dbReference>
<proteinExistence type="inferred from homology"/>
<dbReference type="InterPro" id="IPR027417">
    <property type="entry name" value="P-loop_NTPase"/>
</dbReference>
<reference evidence="3 4" key="1">
    <citation type="submission" date="2017-09" db="EMBL/GenBank/DDBJ databases">
        <title>Bacterial strain isolated from the female urinary microbiota.</title>
        <authorList>
            <person name="Thomas-White K."/>
            <person name="Kumar N."/>
            <person name="Forster S."/>
            <person name="Putonti C."/>
            <person name="Lawley T."/>
            <person name="Wolfe A.J."/>
        </authorList>
    </citation>
    <scope>NUCLEOTIDE SEQUENCE [LARGE SCALE GENOMIC DNA]</scope>
    <source>
        <strain evidence="3 4">UMB0792</strain>
    </source>
</reference>
<feature type="domain" description="Bacterial type II secretion system protein E" evidence="2">
    <location>
        <begin position="61"/>
        <end position="337"/>
    </location>
</feature>
<evidence type="ECO:0000259" key="2">
    <source>
        <dbReference type="Pfam" id="PF00437"/>
    </source>
</evidence>
<accession>A0A2N6T5H8</accession>
<dbReference type="InterPro" id="IPR050921">
    <property type="entry name" value="T4SS_GSP_E_ATPase"/>
</dbReference>
<dbReference type="RefSeq" id="WP_034663122.1">
    <property type="nucleotide sequence ID" value="NZ_PNHG01000005.1"/>
</dbReference>
<name>A0A2N6T5H8_9CORY</name>
<dbReference type="EMBL" id="PNHG01000005">
    <property type="protein sequence ID" value="PMC64569.1"/>
    <property type="molecule type" value="Genomic_DNA"/>
</dbReference>
<organism evidence="3 4">
    <name type="scientific">Corynebacterium tuscaniense</name>
    <dbReference type="NCBI Taxonomy" id="302449"/>
    <lineage>
        <taxon>Bacteria</taxon>
        <taxon>Bacillati</taxon>
        <taxon>Actinomycetota</taxon>
        <taxon>Actinomycetes</taxon>
        <taxon>Mycobacteriales</taxon>
        <taxon>Corynebacteriaceae</taxon>
        <taxon>Corynebacterium</taxon>
    </lineage>
</organism>
<evidence type="ECO:0000256" key="1">
    <source>
        <dbReference type="ARBA" id="ARBA00006611"/>
    </source>
</evidence>
<dbReference type="Proteomes" id="UP000235836">
    <property type="component" value="Unassembled WGS sequence"/>
</dbReference>
<dbReference type="SUPFAM" id="SSF52540">
    <property type="entry name" value="P-loop containing nucleoside triphosphate hydrolases"/>
    <property type="match status" value="1"/>
</dbReference>
<dbReference type="Pfam" id="PF00437">
    <property type="entry name" value="T2SSE"/>
    <property type="match status" value="1"/>
</dbReference>
<dbReference type="InterPro" id="IPR022399">
    <property type="entry name" value="TadA-like_ATPase"/>
</dbReference>
<sequence>MDRNKIITAVQRRLADDPRLVPTNGHVDPAELAAVIREEAVVISDLDVLDIMRALRDETVGIGPLEQLLAIDGVTDICVNGPDDIFIDRGAGLERSGLTLPDDADVRRLATRLATTCGRRLDDARPFADGHLTRDDGTLVRFHAVLPPTSAAGTCISLRVLRSKTATLEQLETSGAVDEERARVLRGIVDKRKAFLVVGGTGTGKTTLLAAMLAQVAPHERIVAIEDTVELVPTHPHVVNLTSRGANAEGAGEISMSDLLQQSLRMRPDRIVVGEIRGPEVVDLLAALNTGHDGGAGTVHANSIEEVPARLEALAALGGLDRAALHSQLAAAVDVVVVMKRQADGSRIVHQIGVLQGNPVVPEVVWDSDHGPQAGYGKLIAELGVAA</sequence>